<gene>
    <name evidence="1" type="ORF">IOD40_05620</name>
</gene>
<protein>
    <submittedName>
        <fullName evidence="1">Uncharacterized protein</fullName>
    </submittedName>
</protein>
<accession>A0ABS0SBJ9</accession>
<organism evidence="1 2">
    <name type="scientific">Aquamicrobium zhengzhouense</name>
    <dbReference type="NCBI Taxonomy" id="2781738"/>
    <lineage>
        <taxon>Bacteria</taxon>
        <taxon>Pseudomonadati</taxon>
        <taxon>Pseudomonadota</taxon>
        <taxon>Alphaproteobacteria</taxon>
        <taxon>Hyphomicrobiales</taxon>
        <taxon>Phyllobacteriaceae</taxon>
        <taxon>Aquamicrobium</taxon>
    </lineage>
</organism>
<sequence>MDKAAEAAMLAKIRALVAAHDGHGWELGSEGDGMILAAAGRDGSNVIVARFSPHATIDEMQLSSGALDYCRFLLSLVDRAIVAMKAAEQREPEPEARRAPNYSAEAAMLCGSPAFKKFLMERHGLESPATDERVAQKLRSLLRVTSRREINESDAVRDRWVRLRADFNFWKGRDVV</sequence>
<dbReference type="EMBL" id="JADGMQ010000002">
    <property type="protein sequence ID" value="MBI1620139.1"/>
    <property type="molecule type" value="Genomic_DNA"/>
</dbReference>
<comment type="caution">
    <text evidence="1">The sequence shown here is derived from an EMBL/GenBank/DDBJ whole genome shotgun (WGS) entry which is preliminary data.</text>
</comment>
<dbReference type="RefSeq" id="WP_198475152.1">
    <property type="nucleotide sequence ID" value="NZ_JADGMQ010000002.1"/>
</dbReference>
<name>A0ABS0SBJ9_9HYPH</name>
<dbReference type="Proteomes" id="UP000601789">
    <property type="component" value="Unassembled WGS sequence"/>
</dbReference>
<reference evidence="1 2" key="1">
    <citation type="submission" date="2020-10" db="EMBL/GenBank/DDBJ databases">
        <title>Aquamicrobium zhengzhouensis sp. nov., a exopolysaccharide producing bacterium isolated from farmland soil.</title>
        <authorList>
            <person name="Wang X."/>
        </authorList>
    </citation>
    <scope>NUCLEOTIDE SEQUENCE [LARGE SCALE GENOMIC DNA]</scope>
    <source>
        <strain evidence="2">cd-1</strain>
    </source>
</reference>
<proteinExistence type="predicted"/>
<evidence type="ECO:0000313" key="2">
    <source>
        <dbReference type="Proteomes" id="UP000601789"/>
    </source>
</evidence>
<keyword evidence="2" id="KW-1185">Reference proteome</keyword>
<evidence type="ECO:0000313" key="1">
    <source>
        <dbReference type="EMBL" id="MBI1620139.1"/>
    </source>
</evidence>